<organism evidence="5">
    <name type="scientific">Cryptomonas curvata</name>
    <dbReference type="NCBI Taxonomy" id="233186"/>
    <lineage>
        <taxon>Eukaryota</taxon>
        <taxon>Cryptophyceae</taxon>
        <taxon>Cryptomonadales</taxon>
        <taxon>Cryptomonadaceae</taxon>
        <taxon>Cryptomonas</taxon>
    </lineage>
</organism>
<dbReference type="EMBL" id="MG680942">
    <property type="protein sequence ID" value="AVM81235.1"/>
    <property type="molecule type" value="Genomic_DNA"/>
</dbReference>
<geneLocation type="mitochondrion" evidence="5"/>
<dbReference type="InterPro" id="IPR002222">
    <property type="entry name" value="Ribosomal_uS19"/>
</dbReference>
<sequence>MPRSIWKKPFSKNIIFKSVYINNNSQRPVLIWSRNTIIFPTFVGKIFSIYNGKRFVNLQIHESMVGLKFGDFIVTRKKAIHNKK</sequence>
<dbReference type="PANTHER" id="PTHR11880">
    <property type="entry name" value="RIBOSOMAL PROTEIN S19P FAMILY MEMBER"/>
    <property type="match status" value="1"/>
</dbReference>
<name>A0A2P1G8E6_9CRYP</name>
<dbReference type="GO" id="GO:0003723">
    <property type="term" value="F:RNA binding"/>
    <property type="evidence" value="ECO:0007669"/>
    <property type="project" value="InterPro"/>
</dbReference>
<dbReference type="PIRSF" id="PIRSF002144">
    <property type="entry name" value="Ribosomal_S19"/>
    <property type="match status" value="1"/>
</dbReference>
<dbReference type="Pfam" id="PF00203">
    <property type="entry name" value="Ribosomal_S19"/>
    <property type="match status" value="1"/>
</dbReference>
<accession>A0A2P1G8E6</accession>
<evidence type="ECO:0000256" key="2">
    <source>
        <dbReference type="ARBA" id="ARBA00022980"/>
    </source>
</evidence>
<reference evidence="5" key="1">
    <citation type="submission" date="2017-12" db="EMBL/GenBank/DDBJ databases">
        <title>Comparative mitochondrial genomics of cryptophyte algae: gene shuffling and dynamic mobile genetic elements.</title>
        <authorList>
            <person name="Kim J.I."/>
            <person name="Yoon H.S."/>
            <person name="Yi G."/>
            <person name="Shin W."/>
            <person name="Archibald J.M."/>
        </authorList>
    </citation>
    <scope>NUCLEOTIDE SEQUENCE</scope>
    <source>
        <strain evidence="5">FBCC300012D</strain>
    </source>
</reference>
<evidence type="ECO:0000256" key="4">
    <source>
        <dbReference type="RuleBase" id="RU003485"/>
    </source>
</evidence>
<dbReference type="InterPro" id="IPR020934">
    <property type="entry name" value="Ribosomal_uS19_CS"/>
</dbReference>
<dbReference type="GeneID" id="36496294"/>
<keyword evidence="3 4" id="KW-0687">Ribonucleoprotein</keyword>
<dbReference type="Gene3D" id="3.30.860.10">
    <property type="entry name" value="30s Ribosomal Protein S19, Chain A"/>
    <property type="match status" value="1"/>
</dbReference>
<dbReference type="PRINTS" id="PR00975">
    <property type="entry name" value="RIBOSOMALS19"/>
</dbReference>
<dbReference type="GO" id="GO:0006412">
    <property type="term" value="P:translation"/>
    <property type="evidence" value="ECO:0007669"/>
    <property type="project" value="InterPro"/>
</dbReference>
<dbReference type="AlphaFoldDB" id="A0A2P1G8E6"/>
<dbReference type="PROSITE" id="PS00323">
    <property type="entry name" value="RIBOSOMAL_S19"/>
    <property type="match status" value="1"/>
</dbReference>
<evidence type="ECO:0000313" key="5">
    <source>
        <dbReference type="EMBL" id="AVM81235.1"/>
    </source>
</evidence>
<dbReference type="HAMAP" id="MF_00531">
    <property type="entry name" value="Ribosomal_uS19"/>
    <property type="match status" value="1"/>
</dbReference>
<evidence type="ECO:0000256" key="3">
    <source>
        <dbReference type="ARBA" id="ARBA00023274"/>
    </source>
</evidence>
<dbReference type="GO" id="GO:0003735">
    <property type="term" value="F:structural constituent of ribosome"/>
    <property type="evidence" value="ECO:0007669"/>
    <property type="project" value="InterPro"/>
</dbReference>
<proteinExistence type="inferred from homology"/>
<evidence type="ECO:0000256" key="1">
    <source>
        <dbReference type="ARBA" id="ARBA00007345"/>
    </source>
</evidence>
<protein>
    <submittedName>
        <fullName evidence="5">Ribosomal protein S19</fullName>
    </submittedName>
</protein>
<dbReference type="SUPFAM" id="SSF54570">
    <property type="entry name" value="Ribosomal protein S19"/>
    <property type="match status" value="1"/>
</dbReference>
<dbReference type="GO" id="GO:0000028">
    <property type="term" value="P:ribosomal small subunit assembly"/>
    <property type="evidence" value="ECO:0007669"/>
    <property type="project" value="TreeGrafter"/>
</dbReference>
<comment type="similarity">
    <text evidence="1 4">Belongs to the universal ribosomal protein uS19 family.</text>
</comment>
<keyword evidence="5" id="KW-0496">Mitochondrion</keyword>
<dbReference type="PANTHER" id="PTHR11880:SF67">
    <property type="entry name" value="SMALL RIBOSOMAL SUBUNIT PROTEIN US19M"/>
    <property type="match status" value="1"/>
</dbReference>
<gene>
    <name evidence="5" type="primary">rps19</name>
    <name evidence="5" type="ORF">CplaMt_p017</name>
</gene>
<dbReference type="RefSeq" id="YP_009476742.1">
    <property type="nucleotide sequence ID" value="NC_037454.1"/>
</dbReference>
<keyword evidence="2 4" id="KW-0689">Ribosomal protein</keyword>
<dbReference type="GO" id="GO:0005763">
    <property type="term" value="C:mitochondrial small ribosomal subunit"/>
    <property type="evidence" value="ECO:0007669"/>
    <property type="project" value="TreeGrafter"/>
</dbReference>
<dbReference type="InterPro" id="IPR023575">
    <property type="entry name" value="Ribosomal_uS19_SF"/>
</dbReference>